<proteinExistence type="predicted"/>
<reference evidence="2" key="1">
    <citation type="journal article" date="2019" name="Int. J. Syst. Evol. Microbiol.">
        <title>The Global Catalogue of Microorganisms (GCM) 10K type strain sequencing project: providing services to taxonomists for standard genome sequencing and annotation.</title>
        <authorList>
            <consortium name="The Broad Institute Genomics Platform"/>
            <consortium name="The Broad Institute Genome Sequencing Center for Infectious Disease"/>
            <person name="Wu L."/>
            <person name="Ma J."/>
        </authorList>
    </citation>
    <scope>NUCLEOTIDE SEQUENCE [LARGE SCALE GENOMIC DNA]</scope>
    <source>
        <strain evidence="2">JCM 9377</strain>
    </source>
</reference>
<dbReference type="EMBL" id="BAAAUV010000015">
    <property type="protein sequence ID" value="GAA3225812.1"/>
    <property type="molecule type" value="Genomic_DNA"/>
</dbReference>
<dbReference type="Proteomes" id="UP001501237">
    <property type="component" value="Unassembled WGS sequence"/>
</dbReference>
<name>A0ABP6QGG0_9ACTN</name>
<sequence>MAAVVLQLASDLNLLGLCSASPHWLDPLDGQGFYWPHRYAYRIRADTSEPCVSYGYNRTRFTRGSVRVYAVAPRFAVVELSVVALKYRLDLGLKGPG</sequence>
<accession>A0ABP6QGG0</accession>
<protein>
    <submittedName>
        <fullName evidence="1">Uncharacterized protein</fullName>
    </submittedName>
</protein>
<keyword evidence="2" id="KW-1185">Reference proteome</keyword>
<evidence type="ECO:0000313" key="2">
    <source>
        <dbReference type="Proteomes" id="UP001501237"/>
    </source>
</evidence>
<evidence type="ECO:0000313" key="1">
    <source>
        <dbReference type="EMBL" id="GAA3225812.1"/>
    </source>
</evidence>
<gene>
    <name evidence="1" type="ORF">GCM10010468_53700</name>
</gene>
<organism evidence="1 2">
    <name type="scientific">Actinocorallia longicatena</name>
    <dbReference type="NCBI Taxonomy" id="111803"/>
    <lineage>
        <taxon>Bacteria</taxon>
        <taxon>Bacillati</taxon>
        <taxon>Actinomycetota</taxon>
        <taxon>Actinomycetes</taxon>
        <taxon>Streptosporangiales</taxon>
        <taxon>Thermomonosporaceae</taxon>
        <taxon>Actinocorallia</taxon>
    </lineage>
</organism>
<comment type="caution">
    <text evidence="1">The sequence shown here is derived from an EMBL/GenBank/DDBJ whole genome shotgun (WGS) entry which is preliminary data.</text>
</comment>